<evidence type="ECO:0000256" key="4">
    <source>
        <dbReference type="ARBA" id="ARBA00022989"/>
    </source>
</evidence>
<evidence type="ECO:0000313" key="10">
    <source>
        <dbReference type="Proteomes" id="UP001596011"/>
    </source>
</evidence>
<feature type="transmembrane region" description="Helical" evidence="7">
    <location>
        <begin position="788"/>
        <end position="813"/>
    </location>
</feature>
<evidence type="ECO:0000256" key="2">
    <source>
        <dbReference type="ARBA" id="ARBA00022475"/>
    </source>
</evidence>
<feature type="transmembrane region" description="Helical" evidence="7">
    <location>
        <begin position="280"/>
        <end position="305"/>
    </location>
</feature>
<evidence type="ECO:0000256" key="1">
    <source>
        <dbReference type="ARBA" id="ARBA00004651"/>
    </source>
</evidence>
<dbReference type="InterPro" id="IPR050250">
    <property type="entry name" value="Macrolide_Exporter_MacB"/>
</dbReference>
<name>A0ABV9HQR3_9MICO</name>
<protein>
    <submittedName>
        <fullName evidence="9">FtsX-like permease family protein</fullName>
    </submittedName>
</protein>
<feature type="transmembrane region" description="Helical" evidence="7">
    <location>
        <begin position="519"/>
        <end position="542"/>
    </location>
</feature>
<evidence type="ECO:0000259" key="8">
    <source>
        <dbReference type="Pfam" id="PF02687"/>
    </source>
</evidence>
<accession>A0ABV9HQR3</accession>
<keyword evidence="3 7" id="KW-0812">Transmembrane</keyword>
<organism evidence="9 10">
    <name type="scientific">Promicromonospora alba</name>
    <dbReference type="NCBI Taxonomy" id="1616110"/>
    <lineage>
        <taxon>Bacteria</taxon>
        <taxon>Bacillati</taxon>
        <taxon>Actinomycetota</taxon>
        <taxon>Actinomycetes</taxon>
        <taxon>Micrococcales</taxon>
        <taxon>Promicromonosporaceae</taxon>
        <taxon>Promicromonospora</taxon>
    </lineage>
</organism>
<dbReference type="Pfam" id="PF02687">
    <property type="entry name" value="FtsX"/>
    <property type="match status" value="2"/>
</dbReference>
<keyword evidence="4 7" id="KW-1133">Transmembrane helix</keyword>
<feature type="transmembrane region" description="Helical" evidence="7">
    <location>
        <begin position="833"/>
        <end position="853"/>
    </location>
</feature>
<dbReference type="RefSeq" id="WP_377141090.1">
    <property type="nucleotide sequence ID" value="NZ_JBHSFI010000008.1"/>
</dbReference>
<dbReference type="EMBL" id="JBHSFI010000008">
    <property type="protein sequence ID" value="MFC4631594.1"/>
    <property type="molecule type" value="Genomic_DNA"/>
</dbReference>
<dbReference type="PANTHER" id="PTHR30572">
    <property type="entry name" value="MEMBRANE COMPONENT OF TRANSPORTER-RELATED"/>
    <property type="match status" value="1"/>
</dbReference>
<dbReference type="Proteomes" id="UP001596011">
    <property type="component" value="Unassembled WGS sequence"/>
</dbReference>
<keyword evidence="2" id="KW-1003">Cell membrane</keyword>
<evidence type="ECO:0000256" key="3">
    <source>
        <dbReference type="ARBA" id="ARBA00022692"/>
    </source>
</evidence>
<feature type="transmembrane region" description="Helical" evidence="7">
    <location>
        <begin position="430"/>
        <end position="452"/>
    </location>
</feature>
<keyword evidence="10" id="KW-1185">Reference proteome</keyword>
<gene>
    <name evidence="9" type="ORF">ACFO6V_25350</name>
</gene>
<evidence type="ECO:0000256" key="5">
    <source>
        <dbReference type="ARBA" id="ARBA00023136"/>
    </source>
</evidence>
<comment type="caution">
    <text evidence="9">The sequence shown here is derived from an EMBL/GenBank/DDBJ whole genome shotgun (WGS) entry which is preliminary data.</text>
</comment>
<dbReference type="PANTHER" id="PTHR30572:SF4">
    <property type="entry name" value="ABC TRANSPORTER PERMEASE YTRF"/>
    <property type="match status" value="1"/>
</dbReference>
<feature type="transmembrane region" description="Helical" evidence="7">
    <location>
        <begin position="383"/>
        <end position="409"/>
    </location>
</feature>
<evidence type="ECO:0000256" key="7">
    <source>
        <dbReference type="SAM" id="Phobius"/>
    </source>
</evidence>
<feature type="transmembrane region" description="Helical" evidence="7">
    <location>
        <begin position="21"/>
        <end position="40"/>
    </location>
</feature>
<reference evidence="10" key="1">
    <citation type="journal article" date="2019" name="Int. J. Syst. Evol. Microbiol.">
        <title>The Global Catalogue of Microorganisms (GCM) 10K type strain sequencing project: providing services to taxonomists for standard genome sequencing and annotation.</title>
        <authorList>
            <consortium name="The Broad Institute Genomics Platform"/>
            <consortium name="The Broad Institute Genome Sequencing Center for Infectious Disease"/>
            <person name="Wu L."/>
            <person name="Ma J."/>
        </authorList>
    </citation>
    <scope>NUCLEOTIDE SEQUENCE [LARGE SCALE GENOMIC DNA]</scope>
    <source>
        <strain evidence="10">CCUG 42722</strain>
    </source>
</reference>
<comment type="similarity">
    <text evidence="6">Belongs to the ABC-4 integral membrane protein family.</text>
</comment>
<evidence type="ECO:0000256" key="6">
    <source>
        <dbReference type="ARBA" id="ARBA00038076"/>
    </source>
</evidence>
<evidence type="ECO:0000313" key="9">
    <source>
        <dbReference type="EMBL" id="MFC4631594.1"/>
    </source>
</evidence>
<proteinExistence type="inferred from homology"/>
<comment type="subcellular location">
    <subcellularLocation>
        <location evidence="1">Cell membrane</location>
        <topology evidence="1">Multi-pass membrane protein</topology>
    </subcellularLocation>
</comment>
<feature type="domain" description="ABC3 transporter permease C-terminal" evidence="8">
    <location>
        <begin position="747"/>
        <end position="863"/>
    </location>
</feature>
<sequence>MLTAHPTTRLALGQLRRGVRRLAAAGVAIVISTAFVAATLQAGTIVTRTTYAQVAAQYASADLVVFDRDGTMTSADTEAVRAVEGVAAADGFHGAYAELSHGGRTVHQSLVANPSDPRLSPLVLADGAWADRPDRIVLPVDAAKLFGVSVGDTVASTRCLRGGDPAADKDGAECYGGQEVAEQLTVSGLVDDPLGTYAAGGGVAVITAEALEKRIADEAGAAEPPGMRTLVVALDRPGDEAALEAAKSALAAAVPSATEVTTPEERAEDVVSAISGGQNIVYLVFALALAAVSLVVAGLVITNTLQVLVARRSRDLALLRCVGASTAQIYRGVLLEAAILGALASVAGVAVGSLLVQVGLMVAPGFDLGVALPPSITPSAPALLIPLAAGLLVTLAAALAPARAASLVAPLAAMRPAAAPGRCGPARGRAVLAVLATVGGLALLAWGVALGMSGSIDVGLFATVLGGSLSLVGVIVGSVFWLPRVAAAFGRVAGVGGPAARLASANTLRNPRRTAATSTALLIGVTLVSMMTTGAASARVAMDEKLDERFPVDLQATSTTYDRDGSATAVPRTVLDALRGADGLRTVIEVTSVSAERADGGRPVQLAVVDPEALRSVANTPVDADALRPGTLVVPERAAELYGLAGLDTTVLTGPDGDVTLDVVHSGSQADRAYLTPQDLAAFHAGISAGEVWAKVDEGADATSVVSDVQEAVSTTGETVRVAGMFVEQAAYQRIVEMILGIVVGLLSVAVLIALVGVANTLSLSVMDRTRENAVLRAIGLSKAQLRATLAVEGMVIAVVGAVLGVVLGLLYGWAGATTALSALGRVPLVVPWTEILVVLGVALVAGLVASVVPARAAVRTHPLAALAAA</sequence>
<feature type="domain" description="ABC3 transporter permease C-terminal" evidence="8">
    <location>
        <begin position="289"/>
        <end position="405"/>
    </location>
</feature>
<dbReference type="InterPro" id="IPR003838">
    <property type="entry name" value="ABC3_permease_C"/>
</dbReference>
<keyword evidence="5 7" id="KW-0472">Membrane</keyword>
<feature type="transmembrane region" description="Helical" evidence="7">
    <location>
        <begin position="738"/>
        <end position="767"/>
    </location>
</feature>
<feature type="transmembrane region" description="Helical" evidence="7">
    <location>
        <begin position="458"/>
        <end position="482"/>
    </location>
</feature>
<feature type="transmembrane region" description="Helical" evidence="7">
    <location>
        <begin position="337"/>
        <end position="363"/>
    </location>
</feature>